<sequence length="541" mass="57971">MSLRNLNIAPRAFLGFSFIALLVIVLGVFAVDRMSIIRQASVDMESTQLPSVGFLGNMTENVLRLRILSFRVLINREPAALQEAQTRIGVLIDKLRSAQASYAALPAQPEEAALYKTFMATLDSYMQAQNQMMDLSRQNQLDEMRTLINTRIKDGTDQMGEQLNKLVALNNGYAKAASAEAGQHYSSAITGIIVVAVMAALLTVLLAWLLTRSIVTPLNRAVQVAETIAGGNLSNVIDIDGKDEPARLLGALATMQANLRKTIEQIAGSATQLGAAAEELSTVTEEASRGLQQQNNEIEQAATAVNEMTAAVEEVARNAVSTSEASSQSTQAAREGRDRVVETVDAIQTMTHDVQNTSLMIEGLAAQGRDIGKVLDVIRAIAEQTNLLALNAAIEAARAGEAGRGFAVVADEVRALAHRTAQSTQEIEKMVAGIQNGTGQAVSSMQQSNQRSQSTLEMARAAGVALEQITQSIHLINERNLVIASASEEQAQVSREVDRNLVNIRDLATQSSAGANQTSAATHELSRLAVDLNAMVARFVI</sequence>
<evidence type="ECO:0000256" key="9">
    <source>
        <dbReference type="ARBA" id="ARBA00029447"/>
    </source>
</evidence>
<name>A0A5E7JLE0_PSEFL</name>
<dbReference type="GO" id="GO:0005886">
    <property type="term" value="C:plasma membrane"/>
    <property type="evidence" value="ECO:0007669"/>
    <property type="project" value="UniProtKB-SubCell"/>
</dbReference>
<dbReference type="InterPro" id="IPR004090">
    <property type="entry name" value="Chemotax_Me-accpt_rcpt"/>
</dbReference>
<evidence type="ECO:0000256" key="8">
    <source>
        <dbReference type="ARBA" id="ARBA00023224"/>
    </source>
</evidence>
<keyword evidence="7 13" id="KW-0472">Membrane</keyword>
<protein>
    <recommendedName>
        <fullName evidence="18">Methyl-accepting chemotaxis protein</fullName>
    </recommendedName>
</protein>
<keyword evidence="8 10" id="KW-0807">Transducer</keyword>
<evidence type="ECO:0000256" key="5">
    <source>
        <dbReference type="ARBA" id="ARBA00022692"/>
    </source>
</evidence>
<dbReference type="PANTHER" id="PTHR32089">
    <property type="entry name" value="METHYL-ACCEPTING CHEMOTAXIS PROTEIN MCPB"/>
    <property type="match status" value="1"/>
</dbReference>
<evidence type="ECO:0000256" key="4">
    <source>
        <dbReference type="ARBA" id="ARBA00022500"/>
    </source>
</evidence>
<comment type="subcellular location">
    <subcellularLocation>
        <location evidence="1">Cell membrane</location>
        <topology evidence="1">Multi-pass membrane protein</topology>
    </subcellularLocation>
</comment>
<accession>A0A5E7JLE0</accession>
<evidence type="ECO:0000256" key="10">
    <source>
        <dbReference type="PROSITE-ProRule" id="PRU00284"/>
    </source>
</evidence>
<feature type="domain" description="Methyl-accepting transducer" evidence="14">
    <location>
        <begin position="269"/>
        <end position="505"/>
    </location>
</feature>
<keyword evidence="5 13" id="KW-0812">Transmembrane</keyword>
<dbReference type="InterPro" id="IPR024478">
    <property type="entry name" value="HlyB_4HB_MCP"/>
</dbReference>
<keyword evidence="2" id="KW-1003">Cell membrane</keyword>
<keyword evidence="6 13" id="KW-1133">Transmembrane helix</keyword>
<dbReference type="PROSITE" id="PS50111">
    <property type="entry name" value="CHEMOTAXIS_TRANSDUC_2"/>
    <property type="match status" value="1"/>
</dbReference>
<dbReference type="PRINTS" id="PR00260">
    <property type="entry name" value="CHEMTRNSDUCR"/>
</dbReference>
<dbReference type="GO" id="GO:0004888">
    <property type="term" value="F:transmembrane signaling receptor activity"/>
    <property type="evidence" value="ECO:0007669"/>
    <property type="project" value="InterPro"/>
</dbReference>
<feature type="transmembrane region" description="Helical" evidence="13">
    <location>
        <begin position="12"/>
        <end position="31"/>
    </location>
</feature>
<dbReference type="Proteomes" id="UP000375525">
    <property type="component" value="Unassembled WGS sequence"/>
</dbReference>
<dbReference type="InterPro" id="IPR003660">
    <property type="entry name" value="HAMP_dom"/>
</dbReference>
<dbReference type="CDD" id="cd11386">
    <property type="entry name" value="MCP_signal"/>
    <property type="match status" value="1"/>
</dbReference>
<dbReference type="CDD" id="cd19411">
    <property type="entry name" value="MCP2201-like_sensor"/>
    <property type="match status" value="1"/>
</dbReference>
<feature type="coiled-coil region" evidence="11">
    <location>
        <begin position="291"/>
        <end position="318"/>
    </location>
</feature>
<dbReference type="GO" id="GO:0007165">
    <property type="term" value="P:signal transduction"/>
    <property type="evidence" value="ECO:0007669"/>
    <property type="project" value="UniProtKB-KW"/>
</dbReference>
<evidence type="ECO:0000256" key="13">
    <source>
        <dbReference type="SAM" id="Phobius"/>
    </source>
</evidence>
<dbReference type="InterPro" id="IPR004089">
    <property type="entry name" value="MCPsignal_dom"/>
</dbReference>
<dbReference type="PROSITE" id="PS50885">
    <property type="entry name" value="HAMP"/>
    <property type="match status" value="1"/>
</dbReference>
<gene>
    <name evidence="16" type="ORF">PS880_02269</name>
</gene>
<keyword evidence="4" id="KW-0145">Chemotaxis</keyword>
<evidence type="ECO:0000259" key="14">
    <source>
        <dbReference type="PROSITE" id="PS50111"/>
    </source>
</evidence>
<feature type="domain" description="HAMP" evidence="15">
    <location>
        <begin position="212"/>
        <end position="264"/>
    </location>
</feature>
<evidence type="ECO:0000313" key="17">
    <source>
        <dbReference type="Proteomes" id="UP000375525"/>
    </source>
</evidence>
<evidence type="ECO:0000256" key="3">
    <source>
        <dbReference type="ARBA" id="ARBA00022481"/>
    </source>
</evidence>
<feature type="region of interest" description="Disordered" evidence="12">
    <location>
        <begin position="318"/>
        <end position="338"/>
    </location>
</feature>
<dbReference type="SMART" id="SM00283">
    <property type="entry name" value="MA"/>
    <property type="match status" value="1"/>
</dbReference>
<dbReference type="SMART" id="SM00304">
    <property type="entry name" value="HAMP"/>
    <property type="match status" value="2"/>
</dbReference>
<dbReference type="InterPro" id="IPR047347">
    <property type="entry name" value="YvaQ-like_sensor"/>
</dbReference>
<evidence type="ECO:0008006" key="18">
    <source>
        <dbReference type="Google" id="ProtNLM"/>
    </source>
</evidence>
<feature type="compositionally biased region" description="Low complexity" evidence="12">
    <location>
        <begin position="319"/>
        <end position="333"/>
    </location>
</feature>
<keyword evidence="3" id="KW-0488">Methylation</keyword>
<dbReference type="PANTHER" id="PTHR32089:SF120">
    <property type="entry name" value="METHYL-ACCEPTING CHEMOTAXIS PROTEIN TLPQ"/>
    <property type="match status" value="1"/>
</dbReference>
<dbReference type="RefSeq" id="WP_150779791.1">
    <property type="nucleotide sequence ID" value="NZ_CABVIH010000010.1"/>
</dbReference>
<comment type="similarity">
    <text evidence="9">Belongs to the methyl-accepting chemotaxis (MCP) protein family.</text>
</comment>
<dbReference type="GO" id="GO:0006935">
    <property type="term" value="P:chemotaxis"/>
    <property type="evidence" value="ECO:0007669"/>
    <property type="project" value="UniProtKB-KW"/>
</dbReference>
<evidence type="ECO:0000259" key="15">
    <source>
        <dbReference type="PROSITE" id="PS50885"/>
    </source>
</evidence>
<dbReference type="SUPFAM" id="SSF58104">
    <property type="entry name" value="Methyl-accepting chemotaxis protein (MCP) signaling domain"/>
    <property type="match status" value="1"/>
</dbReference>
<dbReference type="Pfam" id="PF00015">
    <property type="entry name" value="MCPsignal"/>
    <property type="match status" value="1"/>
</dbReference>
<dbReference type="EMBL" id="CABVIH010000010">
    <property type="protein sequence ID" value="VVO90351.1"/>
    <property type="molecule type" value="Genomic_DNA"/>
</dbReference>
<evidence type="ECO:0000256" key="6">
    <source>
        <dbReference type="ARBA" id="ARBA00022989"/>
    </source>
</evidence>
<dbReference type="Gene3D" id="1.10.287.950">
    <property type="entry name" value="Methyl-accepting chemotaxis protein"/>
    <property type="match status" value="1"/>
</dbReference>
<proteinExistence type="inferred from homology"/>
<dbReference type="Pfam" id="PF00672">
    <property type="entry name" value="HAMP"/>
    <property type="match status" value="1"/>
</dbReference>
<reference evidence="16 17" key="1">
    <citation type="submission" date="2019-09" db="EMBL/GenBank/DDBJ databases">
        <authorList>
            <person name="Chandra G."/>
            <person name="Truman W A."/>
        </authorList>
    </citation>
    <scope>NUCLEOTIDE SEQUENCE [LARGE SCALE GENOMIC DNA]</scope>
    <source>
        <strain evidence="16">PS880</strain>
    </source>
</reference>
<evidence type="ECO:0000256" key="11">
    <source>
        <dbReference type="SAM" id="Coils"/>
    </source>
</evidence>
<dbReference type="OrthoDB" id="8724574at2"/>
<evidence type="ECO:0000256" key="12">
    <source>
        <dbReference type="SAM" id="MobiDB-lite"/>
    </source>
</evidence>
<organism evidence="16 17">
    <name type="scientific">Pseudomonas fluorescens</name>
    <dbReference type="NCBI Taxonomy" id="294"/>
    <lineage>
        <taxon>Bacteria</taxon>
        <taxon>Pseudomonadati</taxon>
        <taxon>Pseudomonadota</taxon>
        <taxon>Gammaproteobacteria</taxon>
        <taxon>Pseudomonadales</taxon>
        <taxon>Pseudomonadaceae</taxon>
        <taxon>Pseudomonas</taxon>
    </lineage>
</organism>
<dbReference type="Pfam" id="PF12729">
    <property type="entry name" value="4HB_MCP_1"/>
    <property type="match status" value="1"/>
</dbReference>
<keyword evidence="11" id="KW-0175">Coiled coil</keyword>
<evidence type="ECO:0000256" key="7">
    <source>
        <dbReference type="ARBA" id="ARBA00023136"/>
    </source>
</evidence>
<dbReference type="FunFam" id="1.10.287.950:FF:000001">
    <property type="entry name" value="Methyl-accepting chemotaxis sensory transducer"/>
    <property type="match status" value="1"/>
</dbReference>
<feature type="transmembrane region" description="Helical" evidence="13">
    <location>
        <begin position="188"/>
        <end position="210"/>
    </location>
</feature>
<evidence type="ECO:0000256" key="2">
    <source>
        <dbReference type="ARBA" id="ARBA00022475"/>
    </source>
</evidence>
<dbReference type="AlphaFoldDB" id="A0A5E7JLE0"/>
<evidence type="ECO:0000256" key="1">
    <source>
        <dbReference type="ARBA" id="ARBA00004651"/>
    </source>
</evidence>
<evidence type="ECO:0000313" key="16">
    <source>
        <dbReference type="EMBL" id="VVO90351.1"/>
    </source>
</evidence>
<dbReference type="CDD" id="cd06225">
    <property type="entry name" value="HAMP"/>
    <property type="match status" value="1"/>
</dbReference>